<keyword evidence="1" id="KW-0732">Signal</keyword>
<accession>A0A2M4B5U4</accession>
<protein>
    <submittedName>
        <fullName evidence="2">Putative secreted protein</fullName>
    </submittedName>
</protein>
<reference evidence="2" key="1">
    <citation type="submission" date="2018-01" db="EMBL/GenBank/DDBJ databases">
        <title>An insight into the sialome of Amazonian anophelines.</title>
        <authorList>
            <person name="Ribeiro J.M."/>
            <person name="Scarpassa V."/>
            <person name="Calvo E."/>
        </authorList>
    </citation>
    <scope>NUCLEOTIDE SEQUENCE</scope>
    <source>
        <tissue evidence="2">Salivary glands</tissue>
    </source>
</reference>
<dbReference type="AlphaFoldDB" id="A0A2M4B5U4"/>
<dbReference type="EMBL" id="GGFK01015066">
    <property type="protein sequence ID" value="MBW48387.1"/>
    <property type="molecule type" value="Transcribed_RNA"/>
</dbReference>
<feature type="signal peptide" evidence="1">
    <location>
        <begin position="1"/>
        <end position="20"/>
    </location>
</feature>
<name>A0A2M4B5U4_9DIPT</name>
<organism evidence="2">
    <name type="scientific">Anopheles triannulatus</name>
    <dbReference type="NCBI Taxonomy" id="58253"/>
    <lineage>
        <taxon>Eukaryota</taxon>
        <taxon>Metazoa</taxon>
        <taxon>Ecdysozoa</taxon>
        <taxon>Arthropoda</taxon>
        <taxon>Hexapoda</taxon>
        <taxon>Insecta</taxon>
        <taxon>Pterygota</taxon>
        <taxon>Neoptera</taxon>
        <taxon>Endopterygota</taxon>
        <taxon>Diptera</taxon>
        <taxon>Nematocera</taxon>
        <taxon>Culicoidea</taxon>
        <taxon>Culicidae</taxon>
        <taxon>Anophelinae</taxon>
        <taxon>Anopheles</taxon>
    </lineage>
</organism>
<feature type="chain" id="PRO_5014604294" evidence="1">
    <location>
        <begin position="21"/>
        <end position="76"/>
    </location>
</feature>
<sequence>MMSLLEAVRFVCCCCTCGNCTCTCCVCEGGGGGDIRSFALTSTPLPPTAPLVAAFVVRPVSLCSITMLAGYSTPDG</sequence>
<proteinExistence type="predicted"/>
<evidence type="ECO:0000313" key="2">
    <source>
        <dbReference type="EMBL" id="MBW48387.1"/>
    </source>
</evidence>
<evidence type="ECO:0000256" key="1">
    <source>
        <dbReference type="SAM" id="SignalP"/>
    </source>
</evidence>